<dbReference type="GO" id="GO:0016787">
    <property type="term" value="F:hydrolase activity"/>
    <property type="evidence" value="ECO:0007669"/>
    <property type="project" value="UniProtKB-KW"/>
</dbReference>
<evidence type="ECO:0000256" key="1">
    <source>
        <dbReference type="ARBA" id="ARBA00022821"/>
    </source>
</evidence>
<reference evidence="7" key="4">
    <citation type="journal article" date="2018" name="Nat. Plants">
        <title>Whole-genome landscape of Medicago truncatula symbiotic genes.</title>
        <authorList>
            <person name="Pecrix Y."/>
            <person name="Staton S.E."/>
            <person name="Sallet E."/>
            <person name="Lelandais-Briere C."/>
            <person name="Moreau S."/>
            <person name="Carrere S."/>
            <person name="Blein T."/>
            <person name="Jardinaud M.F."/>
            <person name="Latrasse D."/>
            <person name="Zouine M."/>
            <person name="Zahm M."/>
            <person name="Kreplak J."/>
            <person name="Mayjonade B."/>
            <person name="Satge C."/>
            <person name="Perez M."/>
            <person name="Cauet S."/>
            <person name="Marande W."/>
            <person name="Chantry-Darmon C."/>
            <person name="Lopez-Roques C."/>
            <person name="Bouchez O."/>
            <person name="Berard A."/>
            <person name="Debelle F."/>
            <person name="Munos S."/>
            <person name="Bendahmane A."/>
            <person name="Berges H."/>
            <person name="Niebel A."/>
            <person name="Buitink J."/>
            <person name="Frugier F."/>
            <person name="Benhamed M."/>
            <person name="Crespi M."/>
            <person name="Gouzy J."/>
            <person name="Gamas P."/>
        </authorList>
    </citation>
    <scope>NUCLEOTIDE SEQUENCE [LARGE SCALE GENOMIC DNA]</scope>
    <source>
        <strain evidence="7">cv. Jemalong A17</strain>
    </source>
</reference>
<proteinExistence type="predicted"/>
<dbReference type="Proteomes" id="UP000002051">
    <property type="component" value="Unassembled WGS sequence"/>
</dbReference>
<evidence type="ECO:0000313" key="7">
    <source>
        <dbReference type="Proteomes" id="UP000265566"/>
    </source>
</evidence>
<dbReference type="STRING" id="3880.A0A072TWF4"/>
<accession>A0A072TWF4</accession>
<dbReference type="Pfam" id="PF00931">
    <property type="entry name" value="NB-ARC"/>
    <property type="match status" value="1"/>
</dbReference>
<evidence type="ECO:0000313" key="3">
    <source>
        <dbReference type="EMBL" id="KEH21824.1"/>
    </source>
</evidence>
<dbReference type="Gramene" id="rna38722">
    <property type="protein sequence ID" value="RHN44585.1"/>
    <property type="gene ID" value="gene38722"/>
</dbReference>
<dbReference type="EMBL" id="PSQE01000007">
    <property type="protein sequence ID" value="RHN44585.1"/>
    <property type="molecule type" value="Genomic_DNA"/>
</dbReference>
<protein>
    <submittedName>
        <fullName evidence="3">NB-ARC domain disease resistance protein</fullName>
    </submittedName>
    <submittedName>
        <fullName evidence="4">Putative P-loop containing nucleoside triphosphate hydrolase</fullName>
    </submittedName>
</protein>
<dbReference type="InterPro" id="IPR002182">
    <property type="entry name" value="NB-ARC"/>
</dbReference>
<dbReference type="GO" id="GO:0043531">
    <property type="term" value="F:ADP binding"/>
    <property type="evidence" value="ECO:0007669"/>
    <property type="project" value="InterPro"/>
</dbReference>
<gene>
    <name evidence="3" type="ordered locus">MTR_7g018650</name>
    <name evidence="4" type="ORF">MtrunA17_Chr7g0221001</name>
</gene>
<evidence type="ECO:0000313" key="6">
    <source>
        <dbReference type="Proteomes" id="UP000002051"/>
    </source>
</evidence>
<dbReference type="PANTHER" id="PTHR33463:SF187">
    <property type="entry name" value="AND NB-ARC DOMAIN DISEASE RESISTANCE PROTEIN, PUTATIVE-RELATED"/>
    <property type="match status" value="1"/>
</dbReference>
<keyword evidence="4" id="KW-0378">Hydrolase</keyword>
<feature type="domain" description="NB-ARC" evidence="2">
    <location>
        <begin position="1"/>
        <end position="111"/>
    </location>
</feature>
<reference evidence="3 6" key="2">
    <citation type="journal article" date="2014" name="BMC Genomics">
        <title>An improved genome release (version Mt4.0) for the model legume Medicago truncatula.</title>
        <authorList>
            <person name="Tang H."/>
            <person name="Krishnakumar V."/>
            <person name="Bidwell S."/>
            <person name="Rosen B."/>
            <person name="Chan A."/>
            <person name="Zhou S."/>
            <person name="Gentzbittel L."/>
            <person name="Childs K.L."/>
            <person name="Yandell M."/>
            <person name="Gundlach H."/>
            <person name="Mayer K.F."/>
            <person name="Schwartz D.C."/>
            <person name="Town C.D."/>
        </authorList>
    </citation>
    <scope>GENOME REANNOTATION</scope>
    <source>
        <strain evidence="3">A17</strain>
        <strain evidence="5 6">cv. Jemalong A17</strain>
    </source>
</reference>
<dbReference type="PANTHER" id="PTHR33463">
    <property type="entry name" value="NB-ARC DOMAIN-CONTAINING PROTEIN-RELATED"/>
    <property type="match status" value="1"/>
</dbReference>
<keyword evidence="1" id="KW-0611">Plant defense</keyword>
<dbReference type="SUPFAM" id="SSF52540">
    <property type="entry name" value="P-loop containing nucleoside triphosphate hydrolases"/>
    <property type="match status" value="1"/>
</dbReference>
<dbReference type="Proteomes" id="UP000265566">
    <property type="component" value="Chromosome 7"/>
</dbReference>
<reference evidence="4" key="5">
    <citation type="journal article" date="2018" name="Nat. Plants">
        <title>Whole-genome landscape of Medicago truncatula symbiotic genes.</title>
        <authorList>
            <person name="Pecrix Y."/>
            <person name="Gamas P."/>
            <person name="Carrere S."/>
        </authorList>
    </citation>
    <scope>NUCLEOTIDE SEQUENCE</scope>
    <source>
        <tissue evidence="4">Leaves</tissue>
    </source>
</reference>
<keyword evidence="6" id="KW-1185">Reference proteome</keyword>
<dbReference type="HOGENOM" id="CLU_1941241_0_0_1"/>
<dbReference type="EnsemblPlants" id="KEH21824">
    <property type="protein sequence ID" value="KEH21824"/>
    <property type="gene ID" value="MTR_7g018650"/>
</dbReference>
<evidence type="ECO:0000259" key="2">
    <source>
        <dbReference type="Pfam" id="PF00931"/>
    </source>
</evidence>
<evidence type="ECO:0000313" key="5">
    <source>
        <dbReference type="EnsemblPlants" id="KEH21824"/>
    </source>
</evidence>
<dbReference type="Gene3D" id="3.40.50.300">
    <property type="entry name" value="P-loop containing nucleotide triphosphate hydrolases"/>
    <property type="match status" value="1"/>
</dbReference>
<dbReference type="AlphaFoldDB" id="A0A072TWF4"/>
<sequence>MDGVGKTLLATLVETEVNRKGYNVVWVTISQKFNISKLQDDIAKRIGVKLDEKDENIRVDKLYSTQKEKVVLILDDVWRYIDFQKAGIQPRTNGIKLILTTRLKHVCQQMDFVPNHMLPIMPLNSYDGDG</sequence>
<dbReference type="InterPro" id="IPR050905">
    <property type="entry name" value="Plant_NBS-LRR"/>
</dbReference>
<dbReference type="EMBL" id="CM001223">
    <property type="protein sequence ID" value="KEH21824.1"/>
    <property type="molecule type" value="Genomic_DNA"/>
</dbReference>
<dbReference type="OrthoDB" id="1436353at2759"/>
<dbReference type="InterPro" id="IPR027417">
    <property type="entry name" value="P-loop_NTPase"/>
</dbReference>
<evidence type="ECO:0000313" key="4">
    <source>
        <dbReference type="EMBL" id="RHN44585.1"/>
    </source>
</evidence>
<reference evidence="5" key="3">
    <citation type="submission" date="2015-04" db="UniProtKB">
        <authorList>
            <consortium name="EnsemblPlants"/>
        </authorList>
    </citation>
    <scope>IDENTIFICATION</scope>
    <source>
        <strain evidence="5">cv. Jemalong A17</strain>
    </source>
</reference>
<name>A0A072TWF4_MEDTR</name>
<organism evidence="3 6">
    <name type="scientific">Medicago truncatula</name>
    <name type="common">Barrel medic</name>
    <name type="synonym">Medicago tribuloides</name>
    <dbReference type="NCBI Taxonomy" id="3880"/>
    <lineage>
        <taxon>Eukaryota</taxon>
        <taxon>Viridiplantae</taxon>
        <taxon>Streptophyta</taxon>
        <taxon>Embryophyta</taxon>
        <taxon>Tracheophyta</taxon>
        <taxon>Spermatophyta</taxon>
        <taxon>Magnoliopsida</taxon>
        <taxon>eudicotyledons</taxon>
        <taxon>Gunneridae</taxon>
        <taxon>Pentapetalae</taxon>
        <taxon>rosids</taxon>
        <taxon>fabids</taxon>
        <taxon>Fabales</taxon>
        <taxon>Fabaceae</taxon>
        <taxon>Papilionoideae</taxon>
        <taxon>50 kb inversion clade</taxon>
        <taxon>NPAAA clade</taxon>
        <taxon>Hologalegina</taxon>
        <taxon>IRL clade</taxon>
        <taxon>Trifolieae</taxon>
        <taxon>Medicago</taxon>
    </lineage>
</organism>
<reference evidence="3 6" key="1">
    <citation type="journal article" date="2011" name="Nature">
        <title>The Medicago genome provides insight into the evolution of rhizobial symbioses.</title>
        <authorList>
            <person name="Young N.D."/>
            <person name="Debelle F."/>
            <person name="Oldroyd G.E."/>
            <person name="Geurts R."/>
            <person name="Cannon S.B."/>
            <person name="Udvardi M.K."/>
            <person name="Benedito V.A."/>
            <person name="Mayer K.F."/>
            <person name="Gouzy J."/>
            <person name="Schoof H."/>
            <person name="Van de Peer Y."/>
            <person name="Proost S."/>
            <person name="Cook D.R."/>
            <person name="Meyers B.C."/>
            <person name="Spannagl M."/>
            <person name="Cheung F."/>
            <person name="De Mita S."/>
            <person name="Krishnakumar V."/>
            <person name="Gundlach H."/>
            <person name="Zhou S."/>
            <person name="Mudge J."/>
            <person name="Bharti A.K."/>
            <person name="Murray J.D."/>
            <person name="Naoumkina M.A."/>
            <person name="Rosen B."/>
            <person name="Silverstein K.A."/>
            <person name="Tang H."/>
            <person name="Rombauts S."/>
            <person name="Zhao P.X."/>
            <person name="Zhou P."/>
            <person name="Barbe V."/>
            <person name="Bardou P."/>
            <person name="Bechner M."/>
            <person name="Bellec A."/>
            <person name="Berger A."/>
            <person name="Berges H."/>
            <person name="Bidwell S."/>
            <person name="Bisseling T."/>
            <person name="Choisne N."/>
            <person name="Couloux A."/>
            <person name="Denny R."/>
            <person name="Deshpande S."/>
            <person name="Dai X."/>
            <person name="Doyle J.J."/>
            <person name="Dudez A.M."/>
            <person name="Farmer A.D."/>
            <person name="Fouteau S."/>
            <person name="Franken C."/>
            <person name="Gibelin C."/>
            <person name="Gish J."/>
            <person name="Goldstein S."/>
            <person name="Gonzalez A.J."/>
            <person name="Green P.J."/>
            <person name="Hallab A."/>
            <person name="Hartog M."/>
            <person name="Hua A."/>
            <person name="Humphray S.J."/>
            <person name="Jeong D.H."/>
            <person name="Jing Y."/>
            <person name="Jocker A."/>
            <person name="Kenton S.M."/>
            <person name="Kim D.J."/>
            <person name="Klee K."/>
            <person name="Lai H."/>
            <person name="Lang C."/>
            <person name="Lin S."/>
            <person name="Macmil S.L."/>
            <person name="Magdelenat G."/>
            <person name="Matthews L."/>
            <person name="McCorrison J."/>
            <person name="Monaghan E.L."/>
            <person name="Mun J.H."/>
            <person name="Najar F.Z."/>
            <person name="Nicholson C."/>
            <person name="Noirot C."/>
            <person name="O'Bleness M."/>
            <person name="Paule C.R."/>
            <person name="Poulain J."/>
            <person name="Prion F."/>
            <person name="Qin B."/>
            <person name="Qu C."/>
            <person name="Retzel E.F."/>
            <person name="Riddle C."/>
            <person name="Sallet E."/>
            <person name="Samain S."/>
            <person name="Samson N."/>
            <person name="Sanders I."/>
            <person name="Saurat O."/>
            <person name="Scarpelli C."/>
            <person name="Schiex T."/>
            <person name="Segurens B."/>
            <person name="Severin A.J."/>
            <person name="Sherrier D.J."/>
            <person name="Shi R."/>
            <person name="Sims S."/>
            <person name="Singer S.R."/>
            <person name="Sinharoy S."/>
            <person name="Sterck L."/>
            <person name="Viollet A."/>
            <person name="Wang B.B."/>
            <person name="Wang K."/>
            <person name="Wang M."/>
            <person name="Wang X."/>
            <person name="Warfsmann J."/>
            <person name="Weissenbach J."/>
            <person name="White D.D."/>
            <person name="White J.D."/>
            <person name="Wiley G.B."/>
            <person name="Wincker P."/>
            <person name="Xing Y."/>
            <person name="Yang L."/>
            <person name="Yao Z."/>
            <person name="Ying F."/>
            <person name="Zhai J."/>
            <person name="Zhou L."/>
            <person name="Zuber A."/>
            <person name="Denarie J."/>
            <person name="Dixon R.A."/>
            <person name="May G.D."/>
            <person name="Schwartz D.C."/>
            <person name="Rogers J."/>
            <person name="Quetier F."/>
            <person name="Town C.D."/>
            <person name="Roe B.A."/>
        </authorList>
    </citation>
    <scope>NUCLEOTIDE SEQUENCE [LARGE SCALE GENOMIC DNA]</scope>
    <source>
        <strain evidence="3">A17</strain>
        <strain evidence="5 6">cv. Jemalong A17</strain>
    </source>
</reference>